<gene>
    <name evidence="1" type="ORF">SAMN04487840_12132</name>
</gene>
<proteinExistence type="predicted"/>
<dbReference type="RefSeq" id="WP_177159410.1">
    <property type="nucleotide sequence ID" value="NZ_FOGM01000021.1"/>
</dbReference>
<dbReference type="Proteomes" id="UP000182712">
    <property type="component" value="Unassembled WGS sequence"/>
</dbReference>
<dbReference type="EMBL" id="FOGM01000021">
    <property type="protein sequence ID" value="SES18870.1"/>
    <property type="molecule type" value="Genomic_DNA"/>
</dbReference>
<evidence type="ECO:0000313" key="1">
    <source>
        <dbReference type="EMBL" id="SES18870.1"/>
    </source>
</evidence>
<accession>A0A1H9VAM6</accession>
<protein>
    <submittedName>
        <fullName evidence="1">Uncharacterized protein</fullName>
    </submittedName>
</protein>
<evidence type="ECO:0000313" key="2">
    <source>
        <dbReference type="Proteomes" id="UP000182712"/>
    </source>
</evidence>
<reference evidence="1 2" key="1">
    <citation type="submission" date="2016-10" db="EMBL/GenBank/DDBJ databases">
        <authorList>
            <person name="de Groot N.N."/>
        </authorList>
    </citation>
    <scope>NUCLEOTIDE SEQUENCE [LARGE SCALE GENOMIC DNA]</scope>
    <source>
        <strain evidence="1 2">VTM2R47</strain>
    </source>
</reference>
<name>A0A1H9VAM6_9STRE</name>
<sequence>MKLFNWIFAKKQETIQPDFVFEFSDVKAKRYDDFIHYMDRHRNEWG</sequence>
<organism evidence="1 2">
    <name type="scientific">Streptococcus gallolyticus</name>
    <dbReference type="NCBI Taxonomy" id="315405"/>
    <lineage>
        <taxon>Bacteria</taxon>
        <taxon>Bacillati</taxon>
        <taxon>Bacillota</taxon>
        <taxon>Bacilli</taxon>
        <taxon>Lactobacillales</taxon>
        <taxon>Streptococcaceae</taxon>
        <taxon>Streptococcus</taxon>
    </lineage>
</organism>
<dbReference type="AlphaFoldDB" id="A0A1H9VAM6"/>